<evidence type="ECO:0000313" key="2">
    <source>
        <dbReference type="EMBL" id="KZP23397.1"/>
    </source>
</evidence>
<keyword evidence="3" id="KW-1185">Reference proteome</keyword>
<reference evidence="2 3" key="1">
    <citation type="journal article" date="2016" name="Mol. Biol. Evol.">
        <title>Comparative Genomics of Early-Diverging Mushroom-Forming Fungi Provides Insights into the Origins of Lignocellulose Decay Capabilities.</title>
        <authorList>
            <person name="Nagy L.G."/>
            <person name="Riley R."/>
            <person name="Tritt A."/>
            <person name="Adam C."/>
            <person name="Daum C."/>
            <person name="Floudas D."/>
            <person name="Sun H."/>
            <person name="Yadav J.S."/>
            <person name="Pangilinan J."/>
            <person name="Larsson K.H."/>
            <person name="Matsuura K."/>
            <person name="Barry K."/>
            <person name="Labutti K."/>
            <person name="Kuo R."/>
            <person name="Ohm R.A."/>
            <person name="Bhattacharya S.S."/>
            <person name="Shirouzu T."/>
            <person name="Yoshinaga Y."/>
            <person name="Martin F.M."/>
            <person name="Grigoriev I.V."/>
            <person name="Hibbett D.S."/>
        </authorList>
    </citation>
    <scope>NUCLEOTIDE SEQUENCE [LARGE SCALE GENOMIC DNA]</scope>
    <source>
        <strain evidence="2 3">CBS 109695</strain>
    </source>
</reference>
<keyword evidence="1" id="KW-0732">Signal</keyword>
<dbReference type="STRING" id="436010.A0A166LWR7"/>
<dbReference type="PANTHER" id="PTHR42060:SF1">
    <property type="entry name" value="NHL REPEAT-CONTAINING PROTEIN"/>
    <property type="match status" value="1"/>
</dbReference>
<accession>A0A166LWR7</accession>
<feature type="signal peptide" evidence="1">
    <location>
        <begin position="1"/>
        <end position="18"/>
    </location>
</feature>
<evidence type="ECO:0008006" key="4">
    <source>
        <dbReference type="Google" id="ProtNLM"/>
    </source>
</evidence>
<dbReference type="Proteomes" id="UP000076532">
    <property type="component" value="Unassembled WGS sequence"/>
</dbReference>
<gene>
    <name evidence="2" type="ORF">FIBSPDRAFT_1015427</name>
</gene>
<protein>
    <recommendedName>
        <fullName evidence="4">SMP-30/Gluconolactonase/LRE-like region domain-containing protein</fullName>
    </recommendedName>
</protein>
<dbReference type="AlphaFoldDB" id="A0A166LWR7"/>
<dbReference type="InterPro" id="IPR011042">
    <property type="entry name" value="6-blade_b-propeller_TolB-like"/>
</dbReference>
<evidence type="ECO:0000313" key="3">
    <source>
        <dbReference type="Proteomes" id="UP000076532"/>
    </source>
</evidence>
<evidence type="ECO:0000256" key="1">
    <source>
        <dbReference type="SAM" id="SignalP"/>
    </source>
</evidence>
<sequence>MHFTSALWLPALIPAAFAAAVGRNGYSSPGVTTASIGQLPNGSWAENLAVRSNGQLLVTLATAPELYEIDTAGSHKTQLVAQFPAATGLLGITEIQHDVFAVVAGSLSLPGSFSVWKVDVNPTPAKSTKIADVLPAVFLNGATTLNENGSAILVADSAAGMIYRVDTETGNYAVVLDDPTMKIAANATIPVGINGLHIRRGYLYYTSSTQGLFARVPIHADGTPAGAAEVIAHNGLDDDFVFDRAGNAYVATNADNTVQKITPAGNVTVVAGSVNSTLVAGSTAAQFGRTAADSSVLYVTKDGMFTNGAGETVLGTGGVVAIHGLE</sequence>
<feature type="chain" id="PRO_5007877016" description="SMP-30/Gluconolactonase/LRE-like region domain-containing protein" evidence="1">
    <location>
        <begin position="19"/>
        <end position="326"/>
    </location>
</feature>
<dbReference type="InterPro" id="IPR052998">
    <property type="entry name" value="Hetero-Diels-Alderase-like"/>
</dbReference>
<dbReference type="Gene3D" id="2.120.10.30">
    <property type="entry name" value="TolB, C-terminal domain"/>
    <property type="match status" value="1"/>
</dbReference>
<name>A0A166LWR7_9AGAM</name>
<proteinExistence type="predicted"/>
<dbReference type="PANTHER" id="PTHR42060">
    <property type="entry name" value="NHL REPEAT-CONTAINING PROTEIN-RELATED"/>
    <property type="match status" value="1"/>
</dbReference>
<dbReference type="SUPFAM" id="SSF63829">
    <property type="entry name" value="Calcium-dependent phosphotriesterase"/>
    <property type="match status" value="1"/>
</dbReference>
<dbReference type="OrthoDB" id="2896642at2759"/>
<dbReference type="EMBL" id="KV417533">
    <property type="protein sequence ID" value="KZP23397.1"/>
    <property type="molecule type" value="Genomic_DNA"/>
</dbReference>
<organism evidence="2 3">
    <name type="scientific">Athelia psychrophila</name>
    <dbReference type="NCBI Taxonomy" id="1759441"/>
    <lineage>
        <taxon>Eukaryota</taxon>
        <taxon>Fungi</taxon>
        <taxon>Dikarya</taxon>
        <taxon>Basidiomycota</taxon>
        <taxon>Agaricomycotina</taxon>
        <taxon>Agaricomycetes</taxon>
        <taxon>Agaricomycetidae</taxon>
        <taxon>Atheliales</taxon>
        <taxon>Atheliaceae</taxon>
        <taxon>Athelia</taxon>
    </lineage>
</organism>